<keyword evidence="1" id="KW-0175">Coiled coil</keyword>
<feature type="coiled-coil region" evidence="1">
    <location>
        <begin position="7"/>
        <end position="34"/>
    </location>
</feature>
<keyword evidence="3" id="KW-0472">Membrane</keyword>
<evidence type="ECO:0000313" key="4">
    <source>
        <dbReference type="EMBL" id="CAG8801143.1"/>
    </source>
</evidence>
<name>A0ABN7VUV4_GIGMA</name>
<evidence type="ECO:0000256" key="3">
    <source>
        <dbReference type="SAM" id="Phobius"/>
    </source>
</evidence>
<feature type="region of interest" description="Disordered" evidence="2">
    <location>
        <begin position="175"/>
        <end position="203"/>
    </location>
</feature>
<sequence length="318" mass="36777">MTEIAKKKLANQIKEDLQKDLEKIKKDEKNENGNYVCSWSKSLGEGCSEPRGNEWRLTFFGSLETKETKYKERKIHGRGTEDVYHFFSGYEKGTKFHLKVREEHPNLTSIGFNRPKGHGYSEKHGHFFLIKGFENILLEKYGHADSRKDDEFTKYVKETYPNYFRNVELKDKITIAEADNQKDPEKNEPVENKPIDNSPNSQLKELNDKTLLQYFQKNDIKSIKLENEKLIIERNDNSTSTNLLTNFCELTGIDRYLENKTNKVVSRRELELSNNSDTTPTAKPQDNSALWIGCGIGGVLIITVIAGLLLKKKRIKKH</sequence>
<comment type="caution">
    <text evidence="4">The sequence shown here is derived from an EMBL/GenBank/DDBJ whole genome shotgun (WGS) entry which is preliminary data.</text>
</comment>
<feature type="compositionally biased region" description="Basic and acidic residues" evidence="2">
    <location>
        <begin position="175"/>
        <end position="194"/>
    </location>
</feature>
<evidence type="ECO:0000313" key="5">
    <source>
        <dbReference type="Proteomes" id="UP000789901"/>
    </source>
</evidence>
<proteinExistence type="predicted"/>
<evidence type="ECO:0000256" key="2">
    <source>
        <dbReference type="SAM" id="MobiDB-lite"/>
    </source>
</evidence>
<reference evidence="4 5" key="1">
    <citation type="submission" date="2021-06" db="EMBL/GenBank/DDBJ databases">
        <authorList>
            <person name="Kallberg Y."/>
            <person name="Tangrot J."/>
            <person name="Rosling A."/>
        </authorList>
    </citation>
    <scope>NUCLEOTIDE SEQUENCE [LARGE SCALE GENOMIC DNA]</scope>
    <source>
        <strain evidence="4 5">120-4 pot B 10/14</strain>
    </source>
</reference>
<evidence type="ECO:0000256" key="1">
    <source>
        <dbReference type="SAM" id="Coils"/>
    </source>
</evidence>
<protein>
    <submittedName>
        <fullName evidence="4">46385_t:CDS:1</fullName>
    </submittedName>
</protein>
<dbReference type="Proteomes" id="UP000789901">
    <property type="component" value="Unassembled WGS sequence"/>
</dbReference>
<feature type="transmembrane region" description="Helical" evidence="3">
    <location>
        <begin position="289"/>
        <end position="310"/>
    </location>
</feature>
<accession>A0ABN7VUV4</accession>
<keyword evidence="5" id="KW-1185">Reference proteome</keyword>
<dbReference type="EMBL" id="CAJVQB010023121">
    <property type="protein sequence ID" value="CAG8801143.1"/>
    <property type="molecule type" value="Genomic_DNA"/>
</dbReference>
<organism evidence="4 5">
    <name type="scientific">Gigaspora margarita</name>
    <dbReference type="NCBI Taxonomy" id="4874"/>
    <lineage>
        <taxon>Eukaryota</taxon>
        <taxon>Fungi</taxon>
        <taxon>Fungi incertae sedis</taxon>
        <taxon>Mucoromycota</taxon>
        <taxon>Glomeromycotina</taxon>
        <taxon>Glomeromycetes</taxon>
        <taxon>Diversisporales</taxon>
        <taxon>Gigasporaceae</taxon>
        <taxon>Gigaspora</taxon>
    </lineage>
</organism>
<keyword evidence="3" id="KW-0812">Transmembrane</keyword>
<keyword evidence="3" id="KW-1133">Transmembrane helix</keyword>
<gene>
    <name evidence="4" type="ORF">GMARGA_LOCUS23129</name>
</gene>